<evidence type="ECO:0000256" key="5">
    <source>
        <dbReference type="ARBA" id="ARBA00023002"/>
    </source>
</evidence>
<feature type="binding site" evidence="9">
    <location>
        <position position="150"/>
    </location>
    <ligand>
        <name>1-deoxy-D-xylulose 5-phosphate</name>
        <dbReference type="ChEBI" id="CHEBI:57792"/>
    </ligand>
</feature>
<dbReference type="Gene3D" id="1.10.1740.10">
    <property type="match status" value="1"/>
</dbReference>
<reference evidence="13" key="2">
    <citation type="submission" date="2020-09" db="EMBL/GenBank/DDBJ databases">
        <authorList>
            <person name="Sun Q."/>
            <person name="Zhou Y."/>
        </authorList>
    </citation>
    <scope>NUCLEOTIDE SEQUENCE</scope>
    <source>
        <strain evidence="13">CGMCC 1.12181</strain>
    </source>
</reference>
<dbReference type="AlphaFoldDB" id="A0A917CGV5"/>
<keyword evidence="14" id="KW-1185">Reference proteome</keyword>
<feature type="domain" description="DXP reductoisomerase C-terminal" evidence="12">
    <location>
        <begin position="264"/>
        <end position="378"/>
    </location>
</feature>
<comment type="cofactor">
    <cofactor evidence="9">
        <name>Mg(2+)</name>
        <dbReference type="ChEBI" id="CHEBI:18420"/>
    </cofactor>
    <cofactor evidence="9">
        <name>Mn(2+)</name>
        <dbReference type="ChEBI" id="CHEBI:29035"/>
    </cofactor>
</comment>
<keyword evidence="9" id="KW-0460">Magnesium</keyword>
<feature type="binding site" evidence="9">
    <location>
        <position position="13"/>
    </location>
    <ligand>
        <name>NADPH</name>
        <dbReference type="ChEBI" id="CHEBI:57783"/>
    </ligand>
</feature>
<dbReference type="Pfam" id="PF13288">
    <property type="entry name" value="DXPR_C"/>
    <property type="match status" value="1"/>
</dbReference>
<evidence type="ECO:0000256" key="6">
    <source>
        <dbReference type="ARBA" id="ARBA00023211"/>
    </source>
</evidence>
<feature type="binding site" evidence="9">
    <location>
        <position position="224"/>
    </location>
    <ligand>
        <name>1-deoxy-D-xylulose 5-phosphate</name>
        <dbReference type="ChEBI" id="CHEBI:57792"/>
    </ligand>
</feature>
<dbReference type="Pfam" id="PF08436">
    <property type="entry name" value="DXP_redisom_C"/>
    <property type="match status" value="1"/>
</dbReference>
<keyword evidence="6 9" id="KW-0464">Manganese</keyword>
<reference evidence="13" key="1">
    <citation type="journal article" date="2014" name="Int. J. Syst. Evol. Microbiol.">
        <title>Complete genome sequence of Corynebacterium casei LMG S-19264T (=DSM 44701T), isolated from a smear-ripened cheese.</title>
        <authorList>
            <consortium name="US DOE Joint Genome Institute (JGI-PGF)"/>
            <person name="Walter F."/>
            <person name="Albersmeier A."/>
            <person name="Kalinowski J."/>
            <person name="Ruckert C."/>
        </authorList>
    </citation>
    <scope>NUCLEOTIDE SEQUENCE</scope>
    <source>
        <strain evidence="13">CGMCC 1.12181</strain>
    </source>
</reference>
<dbReference type="RefSeq" id="WP_188363881.1">
    <property type="nucleotide sequence ID" value="NZ_BAABJF010000011.1"/>
</dbReference>
<feature type="binding site" evidence="9">
    <location>
        <position position="38"/>
    </location>
    <ligand>
        <name>NADPH</name>
        <dbReference type="ChEBI" id="CHEBI:57783"/>
    </ligand>
</feature>
<keyword evidence="5 9" id="KW-0560">Oxidoreductase</keyword>
<dbReference type="SUPFAM" id="SSF55347">
    <property type="entry name" value="Glyceraldehyde-3-phosphate dehydrogenase-like, C-terminal domain"/>
    <property type="match status" value="1"/>
</dbReference>
<keyword evidence="7 9" id="KW-0414">Isoprene biosynthesis</keyword>
<dbReference type="InterPro" id="IPR003821">
    <property type="entry name" value="DXP_reductoisomerase"/>
</dbReference>
<feature type="binding site" evidence="9">
    <location>
        <position position="11"/>
    </location>
    <ligand>
        <name>NADPH</name>
        <dbReference type="ChEBI" id="CHEBI:57783"/>
    </ligand>
</feature>
<comment type="function">
    <text evidence="9">Catalyzes the NADPH-dependent rearrangement and reduction of 1-deoxy-D-xylulose-5-phosphate (DXP) to 2-C-methyl-D-erythritol 4-phosphate (MEP).</text>
</comment>
<comment type="catalytic activity">
    <reaction evidence="8">
        <text>2-C-methyl-D-erythritol 4-phosphate + NADP(+) = 1-deoxy-D-xylulose 5-phosphate + NADPH + H(+)</text>
        <dbReference type="Rhea" id="RHEA:13717"/>
        <dbReference type="ChEBI" id="CHEBI:15378"/>
        <dbReference type="ChEBI" id="CHEBI:57783"/>
        <dbReference type="ChEBI" id="CHEBI:57792"/>
        <dbReference type="ChEBI" id="CHEBI:58262"/>
        <dbReference type="ChEBI" id="CHEBI:58349"/>
        <dbReference type="EC" id="1.1.1.267"/>
    </reaction>
    <physiologicalReaction direction="right-to-left" evidence="8">
        <dbReference type="Rhea" id="RHEA:13719"/>
    </physiologicalReaction>
</comment>
<dbReference type="InterPro" id="IPR013644">
    <property type="entry name" value="DXP_reductoisomerase_C"/>
</dbReference>
<feature type="binding site" evidence="9">
    <location>
        <position position="122"/>
    </location>
    <ligand>
        <name>NADPH</name>
        <dbReference type="ChEBI" id="CHEBI:57783"/>
    </ligand>
</feature>
<evidence type="ECO:0000313" key="13">
    <source>
        <dbReference type="EMBL" id="GGF85286.1"/>
    </source>
</evidence>
<keyword evidence="4 9" id="KW-0521">NADP</keyword>
<dbReference type="SUPFAM" id="SSF69055">
    <property type="entry name" value="1-deoxy-D-xylulose-5-phosphate reductoisomerase, C-terminal domain"/>
    <property type="match status" value="1"/>
</dbReference>
<dbReference type="Gene3D" id="3.40.50.720">
    <property type="entry name" value="NAD(P)-binding Rossmann-like Domain"/>
    <property type="match status" value="1"/>
</dbReference>
<feature type="binding site" evidence="9">
    <location>
        <position position="12"/>
    </location>
    <ligand>
        <name>NADPH</name>
        <dbReference type="ChEBI" id="CHEBI:57783"/>
    </ligand>
</feature>
<name>A0A917CGV5_9GAMM</name>
<dbReference type="Proteomes" id="UP000605253">
    <property type="component" value="Unassembled WGS sequence"/>
</dbReference>
<dbReference type="EMBL" id="BMEO01000001">
    <property type="protein sequence ID" value="GGF85286.1"/>
    <property type="molecule type" value="Genomic_DNA"/>
</dbReference>
<dbReference type="SUPFAM" id="SSF51735">
    <property type="entry name" value="NAD(P)-binding Rossmann-fold domains"/>
    <property type="match status" value="1"/>
</dbReference>
<dbReference type="NCBIfam" id="TIGR00243">
    <property type="entry name" value="Dxr"/>
    <property type="match status" value="1"/>
</dbReference>
<evidence type="ECO:0000256" key="4">
    <source>
        <dbReference type="ARBA" id="ARBA00022857"/>
    </source>
</evidence>
<feature type="binding site" evidence="9">
    <location>
        <position position="10"/>
    </location>
    <ligand>
        <name>NADPH</name>
        <dbReference type="ChEBI" id="CHEBI:57783"/>
    </ligand>
</feature>
<feature type="binding site" evidence="9">
    <location>
        <position position="215"/>
    </location>
    <ligand>
        <name>1-deoxy-D-xylulose 5-phosphate</name>
        <dbReference type="ChEBI" id="CHEBI:57792"/>
    </ligand>
</feature>
<feature type="binding site" evidence="9">
    <location>
        <position position="123"/>
    </location>
    <ligand>
        <name>1-deoxy-D-xylulose 5-phosphate</name>
        <dbReference type="ChEBI" id="CHEBI:57792"/>
    </ligand>
</feature>
<feature type="binding site" evidence="9">
    <location>
        <position position="224"/>
    </location>
    <ligand>
        <name>Mn(2+)</name>
        <dbReference type="ChEBI" id="CHEBI:29035"/>
    </ligand>
</feature>
<protein>
    <recommendedName>
        <fullName evidence="9">1-deoxy-D-xylulose 5-phosphate reductoisomerase</fullName>
        <shortName evidence="9">DXP reductoisomerase</shortName>
        <ecNumber evidence="9">1.1.1.267</ecNumber>
    </recommendedName>
    <alternativeName>
        <fullName evidence="9">1-deoxyxylulose-5-phosphate reductoisomerase</fullName>
    </alternativeName>
    <alternativeName>
        <fullName evidence="9">2-C-methyl-D-erythritol 4-phosphate synthase</fullName>
    </alternativeName>
</protein>
<evidence type="ECO:0000259" key="12">
    <source>
        <dbReference type="Pfam" id="PF13288"/>
    </source>
</evidence>
<dbReference type="EC" id="1.1.1.267" evidence="9"/>
<feature type="binding site" evidence="9">
    <location>
        <position position="202"/>
    </location>
    <ligand>
        <name>1-deoxy-D-xylulose 5-phosphate</name>
        <dbReference type="ChEBI" id="CHEBI:57792"/>
    </ligand>
</feature>
<dbReference type="PANTHER" id="PTHR30525:SF0">
    <property type="entry name" value="1-DEOXY-D-XYLULOSE 5-PHOSPHATE REDUCTOISOMERASE, CHLOROPLASTIC"/>
    <property type="match status" value="1"/>
</dbReference>
<evidence type="ECO:0000256" key="7">
    <source>
        <dbReference type="ARBA" id="ARBA00023229"/>
    </source>
</evidence>
<evidence type="ECO:0000313" key="14">
    <source>
        <dbReference type="Proteomes" id="UP000605253"/>
    </source>
</evidence>
<dbReference type="InterPro" id="IPR026877">
    <property type="entry name" value="DXPR_C"/>
</dbReference>
<dbReference type="PANTHER" id="PTHR30525">
    <property type="entry name" value="1-DEOXY-D-XYLULOSE 5-PHOSPHATE REDUCTOISOMERASE"/>
    <property type="match status" value="1"/>
</dbReference>
<feature type="domain" description="1-deoxy-D-xylulose 5-phosphate reductoisomerase N-terminal" evidence="10">
    <location>
        <begin position="4"/>
        <end position="130"/>
    </location>
</feature>
<dbReference type="GO" id="GO:0051484">
    <property type="term" value="P:isopentenyl diphosphate biosynthetic process, methylerythritol 4-phosphate pathway involved in terpenoid biosynthetic process"/>
    <property type="evidence" value="ECO:0007669"/>
    <property type="project" value="TreeGrafter"/>
</dbReference>
<dbReference type="HAMAP" id="MF_00183">
    <property type="entry name" value="DXP_reductoisom"/>
    <property type="match status" value="1"/>
</dbReference>
<evidence type="ECO:0000256" key="3">
    <source>
        <dbReference type="ARBA" id="ARBA00022723"/>
    </source>
</evidence>
<feature type="binding site" evidence="9">
    <location>
        <position position="220"/>
    </location>
    <ligand>
        <name>1-deoxy-D-xylulose 5-phosphate</name>
        <dbReference type="ChEBI" id="CHEBI:57792"/>
    </ligand>
</feature>
<dbReference type="Pfam" id="PF02670">
    <property type="entry name" value="DXP_reductoisom"/>
    <property type="match status" value="1"/>
</dbReference>
<evidence type="ECO:0000256" key="8">
    <source>
        <dbReference type="ARBA" id="ARBA00048543"/>
    </source>
</evidence>
<comment type="caution">
    <text evidence="13">The sequence shown here is derived from an EMBL/GenBank/DDBJ whole genome shotgun (WGS) entry which is preliminary data.</text>
</comment>
<dbReference type="GO" id="GO:0030145">
    <property type="term" value="F:manganese ion binding"/>
    <property type="evidence" value="ECO:0007669"/>
    <property type="project" value="TreeGrafter"/>
</dbReference>
<feature type="binding site" evidence="9">
    <location>
        <position position="221"/>
    </location>
    <ligand>
        <name>1-deoxy-D-xylulose 5-phosphate</name>
        <dbReference type="ChEBI" id="CHEBI:57792"/>
    </ligand>
</feature>
<comment type="pathway">
    <text evidence="1 9">Isoprenoid biosynthesis; isopentenyl diphosphate biosynthesis via DXP pathway; isopentenyl diphosphate from 1-deoxy-D-xylulose 5-phosphate: step 1/6.</text>
</comment>
<feature type="binding site" evidence="9">
    <location>
        <position position="37"/>
    </location>
    <ligand>
        <name>NADPH</name>
        <dbReference type="ChEBI" id="CHEBI:57783"/>
    </ligand>
</feature>
<dbReference type="InterPro" id="IPR013512">
    <property type="entry name" value="DXP_reductoisomerase_N"/>
</dbReference>
<feature type="binding site" evidence="9">
    <location>
        <position position="148"/>
    </location>
    <ligand>
        <name>Mn(2+)</name>
        <dbReference type="ChEBI" id="CHEBI:29035"/>
    </ligand>
</feature>
<feature type="binding site" evidence="9">
    <location>
        <position position="149"/>
    </location>
    <ligand>
        <name>1-deoxy-D-xylulose 5-phosphate</name>
        <dbReference type="ChEBI" id="CHEBI:57792"/>
    </ligand>
</feature>
<evidence type="ECO:0000259" key="10">
    <source>
        <dbReference type="Pfam" id="PF02670"/>
    </source>
</evidence>
<proteinExistence type="inferred from homology"/>
<dbReference type="GO" id="GO:0030604">
    <property type="term" value="F:1-deoxy-D-xylulose-5-phosphate reductoisomerase activity"/>
    <property type="evidence" value="ECO:0007669"/>
    <property type="project" value="UniProtKB-UniRule"/>
</dbReference>
<feature type="binding site" evidence="9">
    <location>
        <position position="179"/>
    </location>
    <ligand>
        <name>1-deoxy-D-xylulose 5-phosphate</name>
        <dbReference type="ChEBI" id="CHEBI:57792"/>
    </ligand>
</feature>
<gene>
    <name evidence="9 13" type="primary">dxr</name>
    <name evidence="13" type="ORF">GCM10011365_02870</name>
</gene>
<feature type="binding site" evidence="9">
    <location>
        <position position="124"/>
    </location>
    <ligand>
        <name>NADPH</name>
        <dbReference type="ChEBI" id="CHEBI:57783"/>
    </ligand>
</feature>
<accession>A0A917CGV5</accession>
<sequence length="390" mass="42057">MKQVAILGATGSIGDSTLAVIRCHPDKFNVHTLSAHRNSDKILALIEEFAPKHVIITDETAYRTVAQSCNQTHTSLYCGANALNAAVQDTAIDMVVAGIVGNAGMASVMSAVEAGKILLLANKESIVTAGALVMPLAEKSGAQIIPLDSEHNAIYQCLPNQYRTGHRPQSVAHLTLTASGGPFWNTPVSDFESITPAQAVAHPQWDMGAKISVDSATLMNKGLEVIEAHWLFNMPVEHIHVLIHPQSIVHSMVNYADGSVLAQMGTPNMQIPISHGLGLGQRLSNRADLLELSEIGALQFFAPDVKKFPNLALARQAIKTGGTAPAILNAANEVAVAAFLEEKIHFTKISDINDRMLNSMQIEDVESVPQLIELDSIVHRRTRDFIRRLG</sequence>
<evidence type="ECO:0000256" key="9">
    <source>
        <dbReference type="HAMAP-Rule" id="MF_00183"/>
    </source>
</evidence>
<comment type="caution">
    <text evidence="9">Lacks conserved residue(s) required for the propagation of feature annotation.</text>
</comment>
<dbReference type="GO" id="GO:0070402">
    <property type="term" value="F:NADPH binding"/>
    <property type="evidence" value="ECO:0007669"/>
    <property type="project" value="InterPro"/>
</dbReference>
<feature type="binding site" evidence="9">
    <location>
        <position position="150"/>
    </location>
    <ligand>
        <name>Mn(2+)</name>
        <dbReference type="ChEBI" id="CHEBI:29035"/>
    </ligand>
</feature>
<feature type="domain" description="1-deoxy-D-xylulose 5-phosphate reductoisomerase C-terminal" evidence="11">
    <location>
        <begin position="144"/>
        <end position="232"/>
    </location>
</feature>
<dbReference type="FunFam" id="3.40.50.720:FF:000045">
    <property type="entry name" value="1-deoxy-D-xylulose 5-phosphate reductoisomerase"/>
    <property type="match status" value="1"/>
</dbReference>
<dbReference type="InterPro" id="IPR036291">
    <property type="entry name" value="NAD(P)-bd_dom_sf"/>
</dbReference>
<comment type="similarity">
    <text evidence="2 9">Belongs to the DXR family.</text>
</comment>
<evidence type="ECO:0000256" key="1">
    <source>
        <dbReference type="ARBA" id="ARBA00005094"/>
    </source>
</evidence>
<keyword evidence="3 9" id="KW-0479">Metal-binding</keyword>
<organism evidence="13 14">
    <name type="scientific">Marinicella pacifica</name>
    <dbReference type="NCBI Taxonomy" id="1171543"/>
    <lineage>
        <taxon>Bacteria</taxon>
        <taxon>Pseudomonadati</taxon>
        <taxon>Pseudomonadota</taxon>
        <taxon>Gammaproteobacteria</taxon>
        <taxon>Lysobacterales</taxon>
        <taxon>Marinicellaceae</taxon>
        <taxon>Marinicella</taxon>
    </lineage>
</organism>
<evidence type="ECO:0000256" key="2">
    <source>
        <dbReference type="ARBA" id="ARBA00006825"/>
    </source>
</evidence>
<evidence type="ECO:0000259" key="11">
    <source>
        <dbReference type="Pfam" id="PF08436"/>
    </source>
</evidence>
<dbReference type="PIRSF" id="PIRSF006205">
    <property type="entry name" value="Dxp_reductismrs"/>
    <property type="match status" value="1"/>
</dbReference>
<feature type="binding site" evidence="9">
    <location>
        <position position="208"/>
    </location>
    <ligand>
        <name>NADPH</name>
        <dbReference type="ChEBI" id="CHEBI:57783"/>
    </ligand>
</feature>
<dbReference type="InterPro" id="IPR036169">
    <property type="entry name" value="DXPR_C_sf"/>
</dbReference>